<dbReference type="EMBL" id="LLXZ01000081">
    <property type="protein sequence ID" value="KRR08833.1"/>
    <property type="molecule type" value="Genomic_DNA"/>
</dbReference>
<sequence>MVLTYVKASFHAQFLRFSDDSVRVPAEGAGNAAIGDFQKFKMHEKRARIEAVLQDSDNQFKRACARRHYDGWGQ</sequence>
<dbReference type="Proteomes" id="UP000050863">
    <property type="component" value="Unassembled WGS sequence"/>
</dbReference>
<keyword evidence="2" id="KW-1185">Reference proteome</keyword>
<dbReference type="STRING" id="280332.CQ12_26835"/>
<name>A0A0R3LM66_9BRAD</name>
<comment type="caution">
    <text evidence="1">The sequence shown here is derived from an EMBL/GenBank/DDBJ whole genome shotgun (WGS) entry which is preliminary data.</text>
</comment>
<accession>A0A0R3LM66</accession>
<protein>
    <submittedName>
        <fullName evidence="1">Uncharacterized protein</fullName>
    </submittedName>
</protein>
<proteinExistence type="predicted"/>
<dbReference type="AlphaFoldDB" id="A0A0R3LM66"/>
<evidence type="ECO:0000313" key="1">
    <source>
        <dbReference type="EMBL" id="KRR08833.1"/>
    </source>
</evidence>
<evidence type="ECO:0000313" key="2">
    <source>
        <dbReference type="Proteomes" id="UP000050863"/>
    </source>
</evidence>
<organism evidence="1 2">
    <name type="scientific">Bradyrhizobium jicamae</name>
    <dbReference type="NCBI Taxonomy" id="280332"/>
    <lineage>
        <taxon>Bacteria</taxon>
        <taxon>Pseudomonadati</taxon>
        <taxon>Pseudomonadota</taxon>
        <taxon>Alphaproteobacteria</taxon>
        <taxon>Hyphomicrobiales</taxon>
        <taxon>Nitrobacteraceae</taxon>
        <taxon>Bradyrhizobium</taxon>
    </lineage>
</organism>
<reference evidence="1 2" key="1">
    <citation type="submission" date="2014-03" db="EMBL/GenBank/DDBJ databases">
        <title>Bradyrhizobium valentinum sp. nov., isolated from effective nodules of Lupinus mariae-josephae, a lupine endemic of basic-lime soils in Eastern Spain.</title>
        <authorList>
            <person name="Duran D."/>
            <person name="Rey L."/>
            <person name="Navarro A."/>
            <person name="Busquets A."/>
            <person name="Imperial J."/>
            <person name="Ruiz-Argueso T."/>
        </authorList>
    </citation>
    <scope>NUCLEOTIDE SEQUENCE [LARGE SCALE GENOMIC DNA]</scope>
    <source>
        <strain evidence="1 2">PAC68</strain>
    </source>
</reference>
<gene>
    <name evidence="1" type="ORF">CQ12_26835</name>
</gene>